<accession>A0ABS6PXB1</accession>
<protein>
    <submittedName>
        <fullName evidence="4">SDR family oxidoreductase</fullName>
    </submittedName>
</protein>
<dbReference type="CDD" id="cd05374">
    <property type="entry name" value="17beta-HSD-like_SDR_c"/>
    <property type="match status" value="1"/>
</dbReference>
<keyword evidence="5" id="KW-1185">Reference proteome</keyword>
<proteinExistence type="inferred from homology"/>
<gene>
    <name evidence="4" type="ORF">KVG95_17460</name>
</gene>
<evidence type="ECO:0000313" key="5">
    <source>
        <dbReference type="Proteomes" id="UP000886900"/>
    </source>
</evidence>
<dbReference type="InterPro" id="IPR002347">
    <property type="entry name" value="SDR_fam"/>
</dbReference>
<dbReference type="InterPro" id="IPR020904">
    <property type="entry name" value="Sc_DH/Rdtase_CS"/>
</dbReference>
<dbReference type="SMART" id="SM00822">
    <property type="entry name" value="PKS_KR"/>
    <property type="match status" value="1"/>
</dbReference>
<sequence length="278" mass="29451">MKNSPKTWFITGASKGLGLALAQQVLALGDRVAATSRNLGELQAASERFLPLQVDLMNESSVASAIASTVEVFGSLDVVVNCAGYGQQGTFEALSDSELRRNFDVNLFAPLNVLRHALPQLRAQRSGHVINISSIVGFDGGYAGWGSYVASKFALGGMTEALAAEVQELGIKATVVYPGPVRTGFLSSASLAVAERRIDDYTAAQASLDLHQNTLDGQQAGDPDKIALAIIQAANVSEPPLHLFMGQIAVDLAQQKIAQVQQDLNQWKAISLATDFPA</sequence>
<dbReference type="PANTHER" id="PTHR43976">
    <property type="entry name" value="SHORT CHAIN DEHYDROGENASE"/>
    <property type="match status" value="1"/>
</dbReference>
<evidence type="ECO:0000259" key="3">
    <source>
        <dbReference type="SMART" id="SM00822"/>
    </source>
</evidence>
<evidence type="ECO:0000256" key="2">
    <source>
        <dbReference type="ARBA" id="ARBA00023002"/>
    </source>
</evidence>
<dbReference type="PANTHER" id="PTHR43976:SF16">
    <property type="entry name" value="SHORT-CHAIN DEHYDROGENASE_REDUCTASE FAMILY PROTEIN"/>
    <property type="match status" value="1"/>
</dbReference>
<dbReference type="Proteomes" id="UP000886900">
    <property type="component" value="Unassembled WGS sequence"/>
</dbReference>
<comment type="caution">
    <text evidence="4">The sequence shown here is derived from an EMBL/GenBank/DDBJ whole genome shotgun (WGS) entry which is preliminary data.</text>
</comment>
<dbReference type="EMBL" id="JAHSTV010000007">
    <property type="protein sequence ID" value="MBV4465114.1"/>
    <property type="molecule type" value="Genomic_DNA"/>
</dbReference>
<dbReference type="InterPro" id="IPR057326">
    <property type="entry name" value="KR_dom"/>
</dbReference>
<reference evidence="4" key="1">
    <citation type="submission" date="2021-06" db="EMBL/GenBank/DDBJ databases">
        <title>Updating the genus Pseudomonas: Description of 43 new species and partition of the Pseudomonas putida group.</title>
        <authorList>
            <person name="Girard L."/>
            <person name="Lood C."/>
            <person name="Vandamme P."/>
            <person name="Rokni-Zadeh H."/>
            <person name="Van Noort V."/>
            <person name="Hofte M."/>
            <person name="Lavigne R."/>
            <person name="De Mot R."/>
        </authorList>
    </citation>
    <scope>NUCLEOTIDE SEQUENCE</scope>
    <source>
        <strain evidence="4">SWRI79</strain>
    </source>
</reference>
<keyword evidence="2" id="KW-0560">Oxidoreductase</keyword>
<organism evidence="4 5">
    <name type="scientific">Pseudomonas farris</name>
    <dbReference type="NCBI Taxonomy" id="2841207"/>
    <lineage>
        <taxon>Bacteria</taxon>
        <taxon>Pseudomonadati</taxon>
        <taxon>Pseudomonadota</taxon>
        <taxon>Gammaproteobacteria</taxon>
        <taxon>Pseudomonadales</taxon>
        <taxon>Pseudomonadaceae</taxon>
        <taxon>Pseudomonas</taxon>
    </lineage>
</organism>
<dbReference type="RefSeq" id="WP_217857314.1">
    <property type="nucleotide sequence ID" value="NZ_JAHSTV010000007.1"/>
</dbReference>
<dbReference type="Pfam" id="PF00106">
    <property type="entry name" value="adh_short"/>
    <property type="match status" value="1"/>
</dbReference>
<comment type="similarity">
    <text evidence="1">Belongs to the short-chain dehydrogenases/reductases (SDR) family.</text>
</comment>
<dbReference type="PROSITE" id="PS00061">
    <property type="entry name" value="ADH_SHORT"/>
    <property type="match status" value="1"/>
</dbReference>
<dbReference type="InterPro" id="IPR051911">
    <property type="entry name" value="SDR_oxidoreductase"/>
</dbReference>
<feature type="domain" description="Ketoreductase" evidence="3">
    <location>
        <begin position="6"/>
        <end position="184"/>
    </location>
</feature>
<name>A0ABS6PXB1_9PSED</name>
<evidence type="ECO:0000256" key="1">
    <source>
        <dbReference type="ARBA" id="ARBA00006484"/>
    </source>
</evidence>
<evidence type="ECO:0000313" key="4">
    <source>
        <dbReference type="EMBL" id="MBV4465114.1"/>
    </source>
</evidence>